<keyword evidence="2" id="KW-1185">Reference proteome</keyword>
<dbReference type="Proteomes" id="UP000257109">
    <property type="component" value="Unassembled WGS sequence"/>
</dbReference>
<dbReference type="InterPro" id="IPR053134">
    <property type="entry name" value="RNA-dir_DNA_polymerase"/>
</dbReference>
<evidence type="ECO:0000313" key="2">
    <source>
        <dbReference type="Proteomes" id="UP000257109"/>
    </source>
</evidence>
<dbReference type="PANTHER" id="PTHR24559:SF444">
    <property type="entry name" value="REVERSE TRANSCRIPTASE DOMAIN-CONTAINING PROTEIN"/>
    <property type="match status" value="1"/>
</dbReference>
<dbReference type="InterPro" id="IPR043128">
    <property type="entry name" value="Rev_trsase/Diguanyl_cyclase"/>
</dbReference>
<organism evidence="1 2">
    <name type="scientific">Mucuna pruriens</name>
    <name type="common">Velvet bean</name>
    <name type="synonym">Dolichos pruriens</name>
    <dbReference type="NCBI Taxonomy" id="157652"/>
    <lineage>
        <taxon>Eukaryota</taxon>
        <taxon>Viridiplantae</taxon>
        <taxon>Streptophyta</taxon>
        <taxon>Embryophyta</taxon>
        <taxon>Tracheophyta</taxon>
        <taxon>Spermatophyta</taxon>
        <taxon>Magnoliopsida</taxon>
        <taxon>eudicotyledons</taxon>
        <taxon>Gunneridae</taxon>
        <taxon>Pentapetalae</taxon>
        <taxon>rosids</taxon>
        <taxon>fabids</taxon>
        <taxon>Fabales</taxon>
        <taxon>Fabaceae</taxon>
        <taxon>Papilionoideae</taxon>
        <taxon>50 kb inversion clade</taxon>
        <taxon>NPAAA clade</taxon>
        <taxon>indigoferoid/millettioid clade</taxon>
        <taxon>Phaseoleae</taxon>
        <taxon>Mucuna</taxon>
    </lineage>
</organism>
<sequence>MVLVKKYNGKWQMCVNYSGLNKACPQNSYLLPNIDRLVDRASSFQVFSFLDAYSTNKIAFMMNRPTYYYQVMSFDLKNAGATYKRLMDKVFANHISHNLEVFVDDMVMKSNILERHINDLEETFT</sequence>
<accession>A0A371GYV8</accession>
<name>A0A371GYV8_MUCPR</name>
<dbReference type="Gene3D" id="3.30.70.270">
    <property type="match status" value="1"/>
</dbReference>
<proteinExistence type="predicted"/>
<evidence type="ECO:0000313" key="1">
    <source>
        <dbReference type="EMBL" id="RDX95701.1"/>
    </source>
</evidence>
<dbReference type="PANTHER" id="PTHR24559">
    <property type="entry name" value="TRANSPOSON TY3-I GAG-POL POLYPROTEIN"/>
    <property type="match status" value="1"/>
</dbReference>
<gene>
    <name evidence="1" type="ORF">CR513_21726</name>
</gene>
<dbReference type="InterPro" id="IPR043502">
    <property type="entry name" value="DNA/RNA_pol_sf"/>
</dbReference>
<dbReference type="EMBL" id="QJKJ01004059">
    <property type="protein sequence ID" value="RDX95701.1"/>
    <property type="molecule type" value="Genomic_DNA"/>
</dbReference>
<dbReference type="SUPFAM" id="SSF56672">
    <property type="entry name" value="DNA/RNA polymerases"/>
    <property type="match status" value="1"/>
</dbReference>
<dbReference type="OrthoDB" id="1724165at2759"/>
<dbReference type="Gene3D" id="3.10.10.10">
    <property type="entry name" value="HIV Type 1 Reverse Transcriptase, subunit A, domain 1"/>
    <property type="match status" value="1"/>
</dbReference>
<feature type="non-terminal residue" evidence="1">
    <location>
        <position position="1"/>
    </location>
</feature>
<dbReference type="CDD" id="cd01647">
    <property type="entry name" value="RT_LTR"/>
    <property type="match status" value="1"/>
</dbReference>
<protein>
    <recommendedName>
        <fullName evidence="3">Reverse transcriptase domain-containing protein</fullName>
    </recommendedName>
</protein>
<reference evidence="1" key="1">
    <citation type="submission" date="2018-05" db="EMBL/GenBank/DDBJ databases">
        <title>Draft genome of Mucuna pruriens seed.</title>
        <authorList>
            <person name="Nnadi N.E."/>
            <person name="Vos R."/>
            <person name="Hasami M.H."/>
            <person name="Devisetty U.K."/>
            <person name="Aguiy J.C."/>
        </authorList>
    </citation>
    <scope>NUCLEOTIDE SEQUENCE [LARGE SCALE GENOMIC DNA]</scope>
    <source>
        <strain evidence="1">JCA_2017</strain>
    </source>
</reference>
<comment type="caution">
    <text evidence="1">The sequence shown here is derived from an EMBL/GenBank/DDBJ whole genome shotgun (WGS) entry which is preliminary data.</text>
</comment>
<evidence type="ECO:0008006" key="3">
    <source>
        <dbReference type="Google" id="ProtNLM"/>
    </source>
</evidence>
<dbReference type="AlphaFoldDB" id="A0A371GYV8"/>